<dbReference type="InterPro" id="IPR035906">
    <property type="entry name" value="MetI-like_sf"/>
</dbReference>
<evidence type="ECO:0000313" key="11">
    <source>
        <dbReference type="EMBL" id="TCL02126.1"/>
    </source>
</evidence>
<gene>
    <name evidence="11" type="ORF">EZJ58_0120</name>
</gene>
<dbReference type="PANTHER" id="PTHR32243:SF18">
    <property type="entry name" value="INNER MEMBRANE ABC TRANSPORTER PERMEASE PROTEIN YCJP"/>
    <property type="match status" value="1"/>
</dbReference>
<dbReference type="PANTHER" id="PTHR32243">
    <property type="entry name" value="MALTOSE TRANSPORT SYSTEM PERMEASE-RELATED"/>
    <property type="match status" value="1"/>
</dbReference>
<sequence>MTIKQPDGEASAALTLNMSQKRLRHRPRRAYLKGGRELLTLFLVLLLLSPFLWMVIMAFRPAADVFDLTLWFHPTVDAFRALRDGNFLASFSNSLWVSAISTVLSLVLGVPAAWVLTRWRFRARSQVALWILVTRMAPPIAFTIPFFLAWRWLGLLDTVIGLSIVYLTFNLAIVIWLMQTFFAAVPVALEEASWLDGCALWRSFWLISLPLVKPGLAATAILCFIFSWNDFFYALILTRTHAITAPVAIVNFLQYEGWEWSKIAASGTLVMLPVVAFTLLMRRYLVHGLTAGGLKD</sequence>
<evidence type="ECO:0000256" key="6">
    <source>
        <dbReference type="ARBA" id="ARBA00022692"/>
    </source>
</evidence>
<keyword evidence="11" id="KW-0762">Sugar transport</keyword>
<dbReference type="Proteomes" id="UP000294555">
    <property type="component" value="Unassembled WGS sequence"/>
</dbReference>
<evidence type="ECO:0000259" key="10">
    <source>
        <dbReference type="PROSITE" id="PS50928"/>
    </source>
</evidence>
<keyword evidence="7 9" id="KW-1133">Transmembrane helix</keyword>
<evidence type="ECO:0000256" key="4">
    <source>
        <dbReference type="ARBA" id="ARBA00022475"/>
    </source>
</evidence>
<protein>
    <submittedName>
        <fullName evidence="11">Multiple sugar transport system permease protein</fullName>
    </submittedName>
</protein>
<accession>A0A4R1NC40</accession>
<keyword evidence="6 9" id="KW-0812">Transmembrane</keyword>
<feature type="transmembrane region" description="Helical" evidence="9">
    <location>
        <begin position="128"/>
        <end position="153"/>
    </location>
</feature>
<dbReference type="GO" id="GO:0005886">
    <property type="term" value="C:plasma membrane"/>
    <property type="evidence" value="ECO:0007669"/>
    <property type="project" value="UniProtKB-SubCell"/>
</dbReference>
<dbReference type="RefSeq" id="WP_132921102.1">
    <property type="nucleotide sequence ID" value="NZ_SJOI01000001.1"/>
</dbReference>
<dbReference type="PROSITE" id="PS50928">
    <property type="entry name" value="ABC_TM1"/>
    <property type="match status" value="1"/>
</dbReference>
<evidence type="ECO:0000313" key="12">
    <source>
        <dbReference type="Proteomes" id="UP000294555"/>
    </source>
</evidence>
<dbReference type="SUPFAM" id="SSF161098">
    <property type="entry name" value="MetI-like"/>
    <property type="match status" value="1"/>
</dbReference>
<feature type="transmembrane region" description="Helical" evidence="9">
    <location>
        <begin position="204"/>
        <end position="228"/>
    </location>
</feature>
<reference evidence="11 12" key="1">
    <citation type="submission" date="2019-02" db="EMBL/GenBank/DDBJ databases">
        <title>Investigation of anaerobic lignin degradation for improved lignocellulosic biofuels.</title>
        <authorList>
            <person name="Deangelis K."/>
        </authorList>
    </citation>
    <scope>NUCLEOTIDE SEQUENCE [LARGE SCALE GENOMIC DNA]</scope>
    <source>
        <strain evidence="11 12">159R</strain>
    </source>
</reference>
<keyword evidence="4" id="KW-1003">Cell membrane</keyword>
<feature type="transmembrane region" description="Helical" evidence="9">
    <location>
        <begin position="95"/>
        <end position="116"/>
    </location>
</feature>
<keyword evidence="3 9" id="KW-0813">Transport</keyword>
<feature type="transmembrane region" description="Helical" evidence="9">
    <location>
        <begin position="159"/>
        <end position="183"/>
    </location>
</feature>
<organism evidence="11 12">
    <name type="scientific">Sodalis ligni</name>
    <dbReference type="NCBI Taxonomy" id="2697027"/>
    <lineage>
        <taxon>Bacteria</taxon>
        <taxon>Pseudomonadati</taxon>
        <taxon>Pseudomonadota</taxon>
        <taxon>Gammaproteobacteria</taxon>
        <taxon>Enterobacterales</taxon>
        <taxon>Bruguierivoracaceae</taxon>
        <taxon>Sodalis</taxon>
    </lineage>
</organism>
<dbReference type="AlphaFoldDB" id="A0A4R1NC40"/>
<dbReference type="CDD" id="cd06261">
    <property type="entry name" value="TM_PBP2"/>
    <property type="match status" value="1"/>
</dbReference>
<dbReference type="GO" id="GO:0055085">
    <property type="term" value="P:transmembrane transport"/>
    <property type="evidence" value="ECO:0007669"/>
    <property type="project" value="InterPro"/>
</dbReference>
<proteinExistence type="inferred from homology"/>
<evidence type="ECO:0000256" key="9">
    <source>
        <dbReference type="RuleBase" id="RU363032"/>
    </source>
</evidence>
<keyword evidence="12" id="KW-1185">Reference proteome</keyword>
<dbReference type="OrthoDB" id="9790211at2"/>
<evidence type="ECO:0000256" key="1">
    <source>
        <dbReference type="ARBA" id="ARBA00004429"/>
    </source>
</evidence>
<comment type="caution">
    <text evidence="11">The sequence shown here is derived from an EMBL/GenBank/DDBJ whole genome shotgun (WGS) entry which is preliminary data.</text>
</comment>
<dbReference type="Gene3D" id="1.10.3720.10">
    <property type="entry name" value="MetI-like"/>
    <property type="match status" value="1"/>
</dbReference>
<dbReference type="InterPro" id="IPR000515">
    <property type="entry name" value="MetI-like"/>
</dbReference>
<name>A0A4R1NC40_9GAMM</name>
<feature type="transmembrane region" description="Helical" evidence="9">
    <location>
        <begin position="263"/>
        <end position="281"/>
    </location>
</feature>
<keyword evidence="8 9" id="KW-0472">Membrane</keyword>
<comment type="subcellular location">
    <subcellularLocation>
        <location evidence="1">Cell inner membrane</location>
        <topology evidence="1">Multi-pass membrane protein</topology>
    </subcellularLocation>
    <subcellularLocation>
        <location evidence="9">Cell membrane</location>
        <topology evidence="9">Multi-pass membrane protein</topology>
    </subcellularLocation>
</comment>
<evidence type="ECO:0000256" key="3">
    <source>
        <dbReference type="ARBA" id="ARBA00022448"/>
    </source>
</evidence>
<evidence type="ECO:0000256" key="5">
    <source>
        <dbReference type="ARBA" id="ARBA00022519"/>
    </source>
</evidence>
<dbReference type="Pfam" id="PF00528">
    <property type="entry name" value="BPD_transp_1"/>
    <property type="match status" value="1"/>
</dbReference>
<keyword evidence="5" id="KW-0997">Cell inner membrane</keyword>
<evidence type="ECO:0000256" key="2">
    <source>
        <dbReference type="ARBA" id="ARBA00009047"/>
    </source>
</evidence>
<feature type="transmembrane region" description="Helical" evidence="9">
    <location>
        <begin position="38"/>
        <end position="59"/>
    </location>
</feature>
<dbReference type="EMBL" id="SJOI01000001">
    <property type="protein sequence ID" value="TCL02126.1"/>
    <property type="molecule type" value="Genomic_DNA"/>
</dbReference>
<feature type="domain" description="ABC transmembrane type-1" evidence="10">
    <location>
        <begin position="91"/>
        <end position="281"/>
    </location>
</feature>
<dbReference type="InterPro" id="IPR050901">
    <property type="entry name" value="BP-dep_ABC_trans_perm"/>
</dbReference>
<evidence type="ECO:0000256" key="8">
    <source>
        <dbReference type="ARBA" id="ARBA00023136"/>
    </source>
</evidence>
<comment type="similarity">
    <text evidence="2">Belongs to the binding-protein-dependent transport system permease family. MalFG subfamily.</text>
</comment>
<evidence type="ECO:0000256" key="7">
    <source>
        <dbReference type="ARBA" id="ARBA00022989"/>
    </source>
</evidence>